<evidence type="ECO:0000313" key="1">
    <source>
        <dbReference type="EMBL" id="RUT01997.1"/>
    </source>
</evidence>
<evidence type="ECO:0000313" key="2">
    <source>
        <dbReference type="Proteomes" id="UP000282574"/>
    </source>
</evidence>
<reference evidence="1 2" key="1">
    <citation type="journal article" date="2019" name="Genome Biol. Evol.">
        <title>Day and night: Metabolic profiles and evolutionary relationships of six axenic non-marine cyanobacteria.</title>
        <authorList>
            <person name="Will S.E."/>
            <person name="Henke P."/>
            <person name="Boedeker C."/>
            <person name="Huang S."/>
            <person name="Brinkmann H."/>
            <person name="Rohde M."/>
            <person name="Jarek M."/>
            <person name="Friedl T."/>
            <person name="Seufert S."/>
            <person name="Schumacher M."/>
            <person name="Overmann J."/>
            <person name="Neumann-Schaal M."/>
            <person name="Petersen J."/>
        </authorList>
    </citation>
    <scope>NUCLEOTIDE SEQUENCE [LARGE SCALE GENOMIC DNA]</scope>
    <source>
        <strain evidence="1 2">SAG 39.79</strain>
    </source>
</reference>
<gene>
    <name evidence="1" type="ORF">DSM107010_63750</name>
</gene>
<proteinExistence type="predicted"/>
<comment type="caution">
    <text evidence="1">The sequence shown here is derived from an EMBL/GenBank/DDBJ whole genome shotgun (WGS) entry which is preliminary data.</text>
</comment>
<protein>
    <submittedName>
        <fullName evidence="1">Uncharacterized protein</fullName>
    </submittedName>
</protein>
<dbReference type="AlphaFoldDB" id="A0AB37U9T9"/>
<sequence length="148" mass="15768">MIKQTSARNILSAKRNLAIGAIISGSLVTLPVMAVQLGNGQIAFNYPPRLVKATTSYRSPHTPATYYFTLAIPQNAGEPLGAVTISQRQNSDTVSFDPSRSRAFLGSRFARGSEIPLASIGGEQPNKPGEATIALSTRVTRHNSHSCS</sequence>
<accession>A0AB37U9T9</accession>
<dbReference type="EMBL" id="RSCK01000115">
    <property type="protein sequence ID" value="RUT01997.1"/>
    <property type="molecule type" value="Genomic_DNA"/>
</dbReference>
<dbReference type="Proteomes" id="UP000282574">
    <property type="component" value="Unassembled WGS sequence"/>
</dbReference>
<dbReference type="InterPro" id="IPR021256">
    <property type="entry name" value="DUF2808"/>
</dbReference>
<organism evidence="1 2">
    <name type="scientific">Chroococcidiopsis cubana SAG 39.79</name>
    <dbReference type="NCBI Taxonomy" id="388085"/>
    <lineage>
        <taxon>Bacteria</taxon>
        <taxon>Bacillati</taxon>
        <taxon>Cyanobacteriota</taxon>
        <taxon>Cyanophyceae</taxon>
        <taxon>Chroococcidiopsidales</taxon>
        <taxon>Chroococcidiopsidaceae</taxon>
        <taxon>Chroococcidiopsis</taxon>
    </lineage>
</organism>
<keyword evidence="2" id="KW-1185">Reference proteome</keyword>
<dbReference type="Pfam" id="PF10989">
    <property type="entry name" value="DUF2808"/>
    <property type="match status" value="1"/>
</dbReference>
<name>A0AB37U9T9_9CYAN</name>